<sequence>MILQKASCHCNSLHPNHPSMFCTLLLSPQGYRFPQLTFALVSARCPTMSSCPTVRHCAMVIKVSTCLRLDIGNPVSLQACATDFGPLVMCEDLIWWCCESFARVGSTDGGRGWRGLEE</sequence>
<comment type="caution">
    <text evidence="1">The sequence shown here is derived from an EMBL/GenBank/DDBJ whole genome shotgun (WGS) entry which is preliminary data.</text>
</comment>
<reference evidence="1 2" key="1">
    <citation type="journal article" date="2021" name="Elife">
        <title>Chloroplast acquisition without the gene transfer in kleptoplastic sea slugs, Plakobranchus ocellatus.</title>
        <authorList>
            <person name="Maeda T."/>
            <person name="Takahashi S."/>
            <person name="Yoshida T."/>
            <person name="Shimamura S."/>
            <person name="Takaki Y."/>
            <person name="Nagai Y."/>
            <person name="Toyoda A."/>
            <person name="Suzuki Y."/>
            <person name="Arimoto A."/>
            <person name="Ishii H."/>
            <person name="Satoh N."/>
            <person name="Nishiyama T."/>
            <person name="Hasebe M."/>
            <person name="Maruyama T."/>
            <person name="Minagawa J."/>
            <person name="Obokata J."/>
            <person name="Shigenobu S."/>
        </authorList>
    </citation>
    <scope>NUCLEOTIDE SEQUENCE [LARGE SCALE GENOMIC DNA]</scope>
</reference>
<dbReference type="Proteomes" id="UP000735302">
    <property type="component" value="Unassembled WGS sequence"/>
</dbReference>
<protein>
    <submittedName>
        <fullName evidence="1">Uncharacterized protein</fullName>
    </submittedName>
</protein>
<evidence type="ECO:0000313" key="2">
    <source>
        <dbReference type="Proteomes" id="UP000735302"/>
    </source>
</evidence>
<accession>A0AAV3Z5X5</accession>
<keyword evidence="2" id="KW-1185">Reference proteome</keyword>
<organism evidence="1 2">
    <name type="scientific">Plakobranchus ocellatus</name>
    <dbReference type="NCBI Taxonomy" id="259542"/>
    <lineage>
        <taxon>Eukaryota</taxon>
        <taxon>Metazoa</taxon>
        <taxon>Spiralia</taxon>
        <taxon>Lophotrochozoa</taxon>
        <taxon>Mollusca</taxon>
        <taxon>Gastropoda</taxon>
        <taxon>Heterobranchia</taxon>
        <taxon>Euthyneura</taxon>
        <taxon>Panpulmonata</taxon>
        <taxon>Sacoglossa</taxon>
        <taxon>Placobranchoidea</taxon>
        <taxon>Plakobranchidae</taxon>
        <taxon>Plakobranchus</taxon>
    </lineage>
</organism>
<evidence type="ECO:0000313" key="1">
    <source>
        <dbReference type="EMBL" id="GFN89921.1"/>
    </source>
</evidence>
<name>A0AAV3Z5X5_9GAST</name>
<dbReference type="EMBL" id="BLXT01001969">
    <property type="protein sequence ID" value="GFN89921.1"/>
    <property type="molecule type" value="Genomic_DNA"/>
</dbReference>
<dbReference type="AlphaFoldDB" id="A0AAV3Z5X5"/>
<gene>
    <name evidence="1" type="ORF">PoB_001642700</name>
</gene>
<proteinExistence type="predicted"/>